<accession>A0A4U5N707</accession>
<keyword evidence="4" id="KW-1185">Reference proteome</keyword>
<comment type="caution">
    <text evidence="3">The sequence shown here is derived from an EMBL/GenBank/DDBJ whole genome shotgun (WGS) entry which is preliminary data.</text>
</comment>
<protein>
    <submittedName>
        <fullName evidence="3">Uncharacterized protein</fullName>
    </submittedName>
</protein>
<keyword evidence="2" id="KW-0472">Membrane</keyword>
<evidence type="ECO:0000313" key="3">
    <source>
        <dbReference type="EMBL" id="TKR78132.1"/>
    </source>
</evidence>
<feature type="compositionally biased region" description="Basic and acidic residues" evidence="1">
    <location>
        <begin position="224"/>
        <end position="234"/>
    </location>
</feature>
<feature type="compositionally biased region" description="Basic and acidic residues" evidence="1">
    <location>
        <begin position="303"/>
        <end position="319"/>
    </location>
</feature>
<feature type="compositionally biased region" description="Basic and acidic residues" evidence="1">
    <location>
        <begin position="330"/>
        <end position="357"/>
    </location>
</feature>
<reference evidence="3 4" key="1">
    <citation type="journal article" date="2015" name="Genome Biol.">
        <title>Comparative genomics of Steinernema reveals deeply conserved gene regulatory networks.</title>
        <authorList>
            <person name="Dillman A.R."/>
            <person name="Macchietto M."/>
            <person name="Porter C.F."/>
            <person name="Rogers A."/>
            <person name="Williams B."/>
            <person name="Antoshechkin I."/>
            <person name="Lee M.M."/>
            <person name="Goodwin Z."/>
            <person name="Lu X."/>
            <person name="Lewis E.E."/>
            <person name="Goodrich-Blair H."/>
            <person name="Stock S.P."/>
            <person name="Adams B.J."/>
            <person name="Sternberg P.W."/>
            <person name="Mortazavi A."/>
        </authorList>
    </citation>
    <scope>NUCLEOTIDE SEQUENCE [LARGE SCALE GENOMIC DNA]</scope>
    <source>
        <strain evidence="3 4">ALL</strain>
    </source>
</reference>
<organism evidence="3 4">
    <name type="scientific">Steinernema carpocapsae</name>
    <name type="common">Entomopathogenic nematode</name>
    <dbReference type="NCBI Taxonomy" id="34508"/>
    <lineage>
        <taxon>Eukaryota</taxon>
        <taxon>Metazoa</taxon>
        <taxon>Ecdysozoa</taxon>
        <taxon>Nematoda</taxon>
        <taxon>Chromadorea</taxon>
        <taxon>Rhabditida</taxon>
        <taxon>Tylenchina</taxon>
        <taxon>Panagrolaimomorpha</taxon>
        <taxon>Strongyloidoidea</taxon>
        <taxon>Steinernematidae</taxon>
        <taxon>Steinernema</taxon>
    </lineage>
</organism>
<proteinExistence type="predicted"/>
<sequence length="401" mass="45712">MAIRLWSFRFIILQMSGSVVSMKLRVLVFLGIIVSVVSANANSTSKGATERCNRLKFGVGEIALTAVSVTVFVVFIVLHFPCIHWKIQMLYGNRPLSVALIMKKFFVSSEKKFNVASKAFLKWNYMLIRDEGKNIVIHKQFNAKRKRRNTEEKYKRPRTDMEQFQLSRETLHEVNKFISNHPNENHFHFIAEVLLRFGYGLGQNGALHKLKEATNNPEPSPSDLSKKYSREPKTRQKSSAASSENRVPKTPKRKSEDDPSPMVLINSSPKRKEISKIPEQVSKEAMPKSPEKKSLKTRSPSKKKTEEKRTREEEQKASKESPSNSKTKRKREEGPKNVEPEAKKAEDDKPPPEEKAPLETAAGDPDTKHLITLSSESEEEKKKKRQLSGISKLTQRSDEGI</sequence>
<feature type="region of interest" description="Disordered" evidence="1">
    <location>
        <begin position="211"/>
        <end position="401"/>
    </location>
</feature>
<name>A0A4U5N707_STECR</name>
<reference evidence="3 4" key="2">
    <citation type="journal article" date="2019" name="G3 (Bethesda)">
        <title>Hybrid Assembly of the Genome of the Entomopathogenic Nematode Steinernema carpocapsae Identifies the X-Chromosome.</title>
        <authorList>
            <person name="Serra L."/>
            <person name="Macchietto M."/>
            <person name="Macias-Munoz A."/>
            <person name="McGill C.J."/>
            <person name="Rodriguez I.M."/>
            <person name="Rodriguez B."/>
            <person name="Murad R."/>
            <person name="Mortazavi A."/>
        </authorList>
    </citation>
    <scope>NUCLEOTIDE SEQUENCE [LARGE SCALE GENOMIC DNA]</scope>
    <source>
        <strain evidence="3 4">ALL</strain>
    </source>
</reference>
<feature type="compositionally biased region" description="Basic and acidic residues" evidence="1">
    <location>
        <begin position="270"/>
        <end position="294"/>
    </location>
</feature>
<keyword evidence="2" id="KW-0812">Transmembrane</keyword>
<dbReference type="AlphaFoldDB" id="A0A4U5N707"/>
<gene>
    <name evidence="3" type="ORF">L596_018990</name>
</gene>
<dbReference type="Proteomes" id="UP000298663">
    <property type="component" value="Unassembled WGS sequence"/>
</dbReference>
<dbReference type="STRING" id="34508.A0A4U5N707"/>
<keyword evidence="2" id="KW-1133">Transmembrane helix</keyword>
<dbReference type="EMBL" id="AZBU02000005">
    <property type="protein sequence ID" value="TKR78132.1"/>
    <property type="molecule type" value="Genomic_DNA"/>
</dbReference>
<evidence type="ECO:0000313" key="4">
    <source>
        <dbReference type="Proteomes" id="UP000298663"/>
    </source>
</evidence>
<evidence type="ECO:0000256" key="2">
    <source>
        <dbReference type="SAM" id="Phobius"/>
    </source>
</evidence>
<feature type="transmembrane region" description="Helical" evidence="2">
    <location>
        <begin position="57"/>
        <end position="80"/>
    </location>
</feature>
<evidence type="ECO:0000256" key="1">
    <source>
        <dbReference type="SAM" id="MobiDB-lite"/>
    </source>
</evidence>